<dbReference type="Proteomes" id="UP000318946">
    <property type="component" value="Chromosome"/>
</dbReference>
<dbReference type="Pfam" id="PF01047">
    <property type="entry name" value="MarR"/>
    <property type="match status" value="1"/>
</dbReference>
<keyword evidence="3" id="KW-0804">Transcription</keyword>
<evidence type="ECO:0000313" key="4">
    <source>
        <dbReference type="EMBL" id="BBL05002.1"/>
    </source>
</evidence>
<dbReference type="AlphaFoldDB" id="A0A3D3YKW4"/>
<dbReference type="PANTHER" id="PTHR42756">
    <property type="entry name" value="TRANSCRIPTIONAL REGULATOR, MARR"/>
    <property type="match status" value="1"/>
</dbReference>
<dbReference type="PRINTS" id="PR00598">
    <property type="entry name" value="HTHMARR"/>
</dbReference>
<dbReference type="SMART" id="SM00347">
    <property type="entry name" value="HTH_MARR"/>
    <property type="match status" value="1"/>
</dbReference>
<gene>
    <name evidence="4" type="ORF">A5CBH24_23150</name>
</gene>
<evidence type="ECO:0000256" key="1">
    <source>
        <dbReference type="ARBA" id="ARBA00023015"/>
    </source>
</evidence>
<accession>A0A4Y1WW04</accession>
<dbReference type="Gene3D" id="1.10.10.10">
    <property type="entry name" value="Winged helix-like DNA-binding domain superfamily/Winged helix DNA-binding domain"/>
    <property type="match status" value="1"/>
</dbReference>
<dbReference type="KEGG" id="acou:A5CBH24_23150"/>
<dbReference type="OrthoDB" id="1095207at2"/>
<dbReference type="InterPro" id="IPR036388">
    <property type="entry name" value="WH-like_DNA-bd_sf"/>
</dbReference>
<protein>
    <submittedName>
        <fullName evidence="4">DNA-binding protein</fullName>
    </submittedName>
</protein>
<sequence>MNTLCRIREVSRAIAEFEQCFEREYRLSMNEGVLLCCLARHGELSSGEIAEMLRLTCSNTSKVIRSVEGKGFVIRKLGEEDKRQMYFSLTEAGRAELERLQPCRVALPELLARFLTEE</sequence>
<dbReference type="InterPro" id="IPR036390">
    <property type="entry name" value="WH_DNA-bd_sf"/>
</dbReference>
<keyword evidence="1" id="KW-0805">Transcription regulation</keyword>
<keyword evidence="2 4" id="KW-0238">DNA-binding</keyword>
<dbReference type="GO" id="GO:0003677">
    <property type="term" value="F:DNA binding"/>
    <property type="evidence" value="ECO:0007669"/>
    <property type="project" value="UniProtKB-KW"/>
</dbReference>
<keyword evidence="5" id="KW-1185">Reference proteome</keyword>
<evidence type="ECO:0000256" key="2">
    <source>
        <dbReference type="ARBA" id="ARBA00023125"/>
    </source>
</evidence>
<dbReference type="PANTHER" id="PTHR42756:SF1">
    <property type="entry name" value="TRANSCRIPTIONAL REPRESSOR OF EMRAB OPERON"/>
    <property type="match status" value="1"/>
</dbReference>
<evidence type="ECO:0000256" key="3">
    <source>
        <dbReference type="ARBA" id="ARBA00023163"/>
    </source>
</evidence>
<dbReference type="EMBL" id="AP019735">
    <property type="protein sequence ID" value="BBL05002.1"/>
    <property type="molecule type" value="Genomic_DNA"/>
</dbReference>
<dbReference type="STRING" id="1118061.GCA_000311925_00332"/>
<dbReference type="PROSITE" id="PS50995">
    <property type="entry name" value="HTH_MARR_2"/>
    <property type="match status" value="1"/>
</dbReference>
<accession>A0A4Y1XPT6</accession>
<evidence type="ECO:0000313" key="5">
    <source>
        <dbReference type="Proteomes" id="UP000318946"/>
    </source>
</evidence>
<dbReference type="RefSeq" id="WP_141413281.1">
    <property type="nucleotide sequence ID" value="NZ_AP019735.1"/>
</dbReference>
<dbReference type="GeneID" id="78343034"/>
<proteinExistence type="predicted"/>
<name>A0A3D3YKW4_9BACT</name>
<reference evidence="5" key="1">
    <citation type="submission" date="2019-06" db="EMBL/GenBank/DDBJ databases">
        <title>Alistipes onderdonkii subsp. vulgaris subsp. nov., Alistipes dispar sp. nov. and Alistipes communis sp. nov., isolated from human faeces, and creation of Alistipes onderdonkii subsp. onderdonkii subsp. nov.</title>
        <authorList>
            <person name="Sakamoto M."/>
            <person name="Ikeyama N."/>
            <person name="Ogata Y."/>
            <person name="Suda W."/>
            <person name="Iino T."/>
            <person name="Hattori M."/>
            <person name="Ohkuma M."/>
        </authorList>
    </citation>
    <scope>NUCLEOTIDE SEQUENCE [LARGE SCALE GENOMIC DNA]</scope>
    <source>
        <strain evidence="5">5CBH24</strain>
    </source>
</reference>
<dbReference type="GO" id="GO:0003700">
    <property type="term" value="F:DNA-binding transcription factor activity"/>
    <property type="evidence" value="ECO:0007669"/>
    <property type="project" value="InterPro"/>
</dbReference>
<dbReference type="InterPro" id="IPR000835">
    <property type="entry name" value="HTH_MarR-typ"/>
</dbReference>
<organism evidence="4 5">
    <name type="scientific">Alistipes communis</name>
    <dbReference type="NCBI Taxonomy" id="2585118"/>
    <lineage>
        <taxon>Bacteria</taxon>
        <taxon>Pseudomonadati</taxon>
        <taxon>Bacteroidota</taxon>
        <taxon>Bacteroidia</taxon>
        <taxon>Bacteroidales</taxon>
        <taxon>Rikenellaceae</taxon>
        <taxon>Alistipes</taxon>
    </lineage>
</organism>
<accession>A0A3D3YKW4</accession>
<dbReference type="SUPFAM" id="SSF46785">
    <property type="entry name" value="Winged helix' DNA-binding domain"/>
    <property type="match status" value="1"/>
</dbReference>